<comment type="caution">
    <text evidence="1">The sequence shown here is derived from an EMBL/GenBank/DDBJ whole genome shotgun (WGS) entry which is preliminary data.</text>
</comment>
<gene>
    <name evidence="1" type="ORF">EV195_1131</name>
</gene>
<sequence length="80" mass="9065">MELQYVISLNIFIMKHSILNLKGVKKLNKNELQHIKGELNVGNFCPEGSFRCTCPSGWSFCATSVSFCMSRCDWDPSPSF</sequence>
<reference evidence="1 2" key="1">
    <citation type="submission" date="2019-03" db="EMBL/GenBank/DDBJ databases">
        <title>Genomic Encyclopedia of Type Strains, Phase IV (KMG-IV): sequencing the most valuable type-strain genomes for metagenomic binning, comparative biology and taxonomic classification.</title>
        <authorList>
            <person name="Goeker M."/>
        </authorList>
    </citation>
    <scope>NUCLEOTIDE SEQUENCE [LARGE SCALE GENOMIC DNA]</scope>
    <source>
        <strain evidence="1 2">DSM 14836</strain>
    </source>
</reference>
<dbReference type="EMBL" id="SLXM01000013">
    <property type="protein sequence ID" value="TCP22153.1"/>
    <property type="molecule type" value="Genomic_DNA"/>
</dbReference>
<protein>
    <submittedName>
        <fullName evidence="1">Uncharacterized protein</fullName>
    </submittedName>
</protein>
<name>A0A4R2NKM7_9FLAO</name>
<organism evidence="1 2">
    <name type="scientific">Tenacibaculum skagerrakense</name>
    <dbReference type="NCBI Taxonomy" id="186571"/>
    <lineage>
        <taxon>Bacteria</taxon>
        <taxon>Pseudomonadati</taxon>
        <taxon>Bacteroidota</taxon>
        <taxon>Flavobacteriia</taxon>
        <taxon>Flavobacteriales</taxon>
        <taxon>Flavobacteriaceae</taxon>
        <taxon>Tenacibaculum</taxon>
    </lineage>
</organism>
<dbReference type="Proteomes" id="UP000294564">
    <property type="component" value="Unassembled WGS sequence"/>
</dbReference>
<accession>A0A4R2NKM7</accession>
<proteinExistence type="predicted"/>
<evidence type="ECO:0000313" key="1">
    <source>
        <dbReference type="EMBL" id="TCP22153.1"/>
    </source>
</evidence>
<keyword evidence="2" id="KW-1185">Reference proteome</keyword>
<evidence type="ECO:0000313" key="2">
    <source>
        <dbReference type="Proteomes" id="UP000294564"/>
    </source>
</evidence>
<dbReference type="AlphaFoldDB" id="A0A4R2NKM7"/>